<dbReference type="Proteomes" id="UP000324324">
    <property type="component" value="Unassembled WGS sequence"/>
</dbReference>
<sequence>MTRSATGAHPLPDGGVRRLSPQAALQRAQALACVRDKQSTTCQGRIHVTLFFDGTGNNWDWNGPFVDGKSVSPLTQRQRNSHSNVVRLFDARLDEPENGLFNFYIPGVGTPFKEIGDSGDGFWDGTLGAGTARKGADRINWGIVQVYNAMHQYLVGADLIPASKAKTIVNNMSSMIAQLGFENFARRTILRTWEEKLAEVVRSHQRKLRELTISVFGFSRGAAEARAFVHWLYEIAKANNDGCDHVLAGVPLRFNFLGIFDTVASVGISAAVRGAEGKMGWADSHMMSIHPAIRKCVHFVALHEQRVNFPVDLAAGANVTQVLYPGMHSDVGGGYSPSSQGKGMKAWGASPTLSQVPLIDMHHEAIKAGVPLRTIEEILARPALAQAFACDKRLVDTYNGWLANHGVPDGAAVQQIREHTRQCMRWRGLRLRTGTSNLLKQRFFLEADAEDRVDLANGQTSFAHTVGELRRGGSEAISRHAEATAQSVKDVSTLLADVNDERPIPDAVVRLFDDYAHDSLAGFYIGTYTELTLPLVEVAVAVSPYSMQPPQMIPVSRKGTYLRYRTAYLVAGDKTDLVCKPSRVDNEPVAAD</sequence>
<keyword evidence="3" id="KW-1185">Reference proteome</keyword>
<dbReference type="InterPro" id="IPR018712">
    <property type="entry name" value="Tle1-like_cat"/>
</dbReference>
<dbReference type="PANTHER" id="PTHR33840">
    <property type="match status" value="1"/>
</dbReference>
<evidence type="ECO:0000259" key="1">
    <source>
        <dbReference type="Pfam" id="PF09994"/>
    </source>
</evidence>
<organism evidence="2 3">
    <name type="scientific">Cupriavidus cauae</name>
    <dbReference type="NCBI Taxonomy" id="2608999"/>
    <lineage>
        <taxon>Bacteria</taxon>
        <taxon>Pseudomonadati</taxon>
        <taxon>Pseudomonadota</taxon>
        <taxon>Betaproteobacteria</taxon>
        <taxon>Burkholderiales</taxon>
        <taxon>Burkholderiaceae</taxon>
        <taxon>Cupriavidus</taxon>
    </lineage>
</organism>
<feature type="domain" description="T6SS Phospholipase effector Tle1-like catalytic" evidence="1">
    <location>
        <begin position="50"/>
        <end position="236"/>
    </location>
</feature>
<dbReference type="Pfam" id="PF09994">
    <property type="entry name" value="T6SS_Tle1-like_cat"/>
    <property type="match status" value="2"/>
</dbReference>
<dbReference type="AlphaFoldDB" id="A0A5M8ASY8"/>
<evidence type="ECO:0000313" key="3">
    <source>
        <dbReference type="Proteomes" id="UP000324324"/>
    </source>
</evidence>
<name>A0A5M8ASY8_9BURK</name>
<dbReference type="EMBL" id="VWRN01000030">
    <property type="protein sequence ID" value="KAA6125211.1"/>
    <property type="molecule type" value="Genomic_DNA"/>
</dbReference>
<comment type="caution">
    <text evidence="2">The sequence shown here is derived from an EMBL/GenBank/DDBJ whole genome shotgun (WGS) entry which is preliminary data.</text>
</comment>
<gene>
    <name evidence="2" type="ORF">F1599_10450</name>
</gene>
<evidence type="ECO:0000313" key="2">
    <source>
        <dbReference type="EMBL" id="KAA6125211.1"/>
    </source>
</evidence>
<dbReference type="RefSeq" id="WP_150083018.1">
    <property type="nucleotide sequence ID" value="NZ_VWRN01000030.1"/>
</dbReference>
<proteinExistence type="predicted"/>
<accession>A0A5M8ASY8</accession>
<dbReference type="PANTHER" id="PTHR33840:SF1">
    <property type="entry name" value="TLE1 PHOSPHOLIPASE DOMAIN-CONTAINING PROTEIN"/>
    <property type="match status" value="1"/>
</dbReference>
<reference evidence="2 3" key="1">
    <citation type="submission" date="2019-09" db="EMBL/GenBank/DDBJ databases">
        <title>Isolation of a novel species in the genus Cupriavidus from patients with sepsis using whole genome sequencing.</title>
        <authorList>
            <person name="Kweon O.J."/>
            <person name="Lee M.-K."/>
        </authorList>
    </citation>
    <scope>NUCLEOTIDE SEQUENCE [LARGE SCALE GENOMIC DNA]</scope>
    <source>
        <strain evidence="2 3">MKL-01</strain>
    </source>
</reference>
<protein>
    <submittedName>
        <fullName evidence="2">DUF2235 domain-containing protein</fullName>
    </submittedName>
</protein>
<feature type="domain" description="T6SS Phospholipase effector Tle1-like catalytic" evidence="1">
    <location>
        <begin position="253"/>
        <end position="363"/>
    </location>
</feature>